<dbReference type="PANTHER" id="PTHR30419">
    <property type="entry name" value="HTH-TYPE TRANSCRIPTIONAL REGULATOR YBHD"/>
    <property type="match status" value="1"/>
</dbReference>
<dbReference type="SUPFAM" id="SSF46785">
    <property type="entry name" value="Winged helix' DNA-binding domain"/>
    <property type="match status" value="1"/>
</dbReference>
<evidence type="ECO:0000313" key="6">
    <source>
        <dbReference type="EMBL" id="RRK32443.1"/>
    </source>
</evidence>
<dbReference type="InterPro" id="IPR036388">
    <property type="entry name" value="WH-like_DNA-bd_sf"/>
</dbReference>
<dbReference type="InterPro" id="IPR036390">
    <property type="entry name" value="WH_DNA-bd_sf"/>
</dbReference>
<dbReference type="GO" id="GO:0005829">
    <property type="term" value="C:cytosol"/>
    <property type="evidence" value="ECO:0007669"/>
    <property type="project" value="TreeGrafter"/>
</dbReference>
<name>A0A3R8LZ79_9FIRM</name>
<dbReference type="InterPro" id="IPR005119">
    <property type="entry name" value="LysR_subst-bd"/>
</dbReference>
<dbReference type="PROSITE" id="PS50931">
    <property type="entry name" value="HTH_LYSR"/>
    <property type="match status" value="1"/>
</dbReference>
<dbReference type="PANTHER" id="PTHR30419:SF28">
    <property type="entry name" value="HTH-TYPE TRANSCRIPTIONAL REGULATOR BSDA"/>
    <property type="match status" value="1"/>
</dbReference>
<evidence type="ECO:0000256" key="3">
    <source>
        <dbReference type="ARBA" id="ARBA00023125"/>
    </source>
</evidence>
<dbReference type="Proteomes" id="UP000274920">
    <property type="component" value="Unassembled WGS sequence"/>
</dbReference>
<dbReference type="SUPFAM" id="SSF53850">
    <property type="entry name" value="Periplasmic binding protein-like II"/>
    <property type="match status" value="1"/>
</dbReference>
<keyword evidence="2" id="KW-0805">Transcription regulation</keyword>
<dbReference type="CDD" id="cd05466">
    <property type="entry name" value="PBP2_LTTR_substrate"/>
    <property type="match status" value="1"/>
</dbReference>
<dbReference type="Gene3D" id="1.10.10.10">
    <property type="entry name" value="Winged helix-like DNA-binding domain superfamily/Winged helix DNA-binding domain"/>
    <property type="match status" value="1"/>
</dbReference>
<comment type="caution">
    <text evidence="6">The sequence shown here is derived from an EMBL/GenBank/DDBJ whole genome shotgun (WGS) entry which is preliminary data.</text>
</comment>
<feature type="domain" description="HTH lysR-type" evidence="5">
    <location>
        <begin position="1"/>
        <end position="58"/>
    </location>
</feature>
<keyword evidence="3" id="KW-0238">DNA-binding</keyword>
<sequence>MHFQELNYILCIAKHQNLTKAAQELYISQPTLTKYLQRLEREVGGKLFVRSGNSYTATYLGRRYLEYARKILTVDQDWKKELQDLTSYNEGELNIAFPLMRSSFMVPQIMETFHRQYPGIRVNLMEETYAIQEKLLLDDQLDFAIFNEAKPHPKLEYETLLKEEVLLVMPRGHPLAALGEKKSGREYAWIDLRLLGQEPFILHFPEQTTGQIALELFEKYGICPDVPIRTRNTVTCVKLCQKGMGLCFIPETYLKNIELRQPPLCFSVGREGAFSTLTIAYRKGAYLPAYARDFIRIAREKL</sequence>
<evidence type="ECO:0000256" key="4">
    <source>
        <dbReference type="ARBA" id="ARBA00023163"/>
    </source>
</evidence>
<dbReference type="RefSeq" id="WP_125127908.1">
    <property type="nucleotide sequence ID" value="NZ_RHJS01000002.1"/>
</dbReference>
<evidence type="ECO:0000256" key="2">
    <source>
        <dbReference type="ARBA" id="ARBA00023015"/>
    </source>
</evidence>
<dbReference type="InterPro" id="IPR050950">
    <property type="entry name" value="HTH-type_LysR_regulators"/>
</dbReference>
<dbReference type="EMBL" id="RHJS01000002">
    <property type="protein sequence ID" value="RRK32443.1"/>
    <property type="molecule type" value="Genomic_DNA"/>
</dbReference>
<evidence type="ECO:0000313" key="7">
    <source>
        <dbReference type="Proteomes" id="UP000274920"/>
    </source>
</evidence>
<organism evidence="6 7">
    <name type="scientific">Schaedlerella arabinosiphila</name>
    <dbReference type="NCBI Taxonomy" id="2044587"/>
    <lineage>
        <taxon>Bacteria</taxon>
        <taxon>Bacillati</taxon>
        <taxon>Bacillota</taxon>
        <taxon>Clostridia</taxon>
        <taxon>Lachnospirales</taxon>
        <taxon>Lachnospiraceae</taxon>
        <taxon>Schaedlerella</taxon>
    </lineage>
</organism>
<dbReference type="PRINTS" id="PR00039">
    <property type="entry name" value="HTHLYSR"/>
</dbReference>
<dbReference type="Pfam" id="PF03466">
    <property type="entry name" value="LysR_substrate"/>
    <property type="match status" value="1"/>
</dbReference>
<evidence type="ECO:0000256" key="1">
    <source>
        <dbReference type="ARBA" id="ARBA00009437"/>
    </source>
</evidence>
<evidence type="ECO:0000259" key="5">
    <source>
        <dbReference type="PROSITE" id="PS50931"/>
    </source>
</evidence>
<protein>
    <submittedName>
        <fullName evidence="6">LysR family transcriptional regulator</fullName>
    </submittedName>
</protein>
<dbReference type="GO" id="GO:0003677">
    <property type="term" value="F:DNA binding"/>
    <property type="evidence" value="ECO:0007669"/>
    <property type="project" value="UniProtKB-KW"/>
</dbReference>
<dbReference type="Gene3D" id="3.40.190.290">
    <property type="match status" value="1"/>
</dbReference>
<accession>A0A3R8LZ79</accession>
<keyword evidence="4" id="KW-0804">Transcription</keyword>
<comment type="similarity">
    <text evidence="1">Belongs to the LysR transcriptional regulatory family.</text>
</comment>
<gene>
    <name evidence="6" type="ORF">EBB54_14555</name>
</gene>
<dbReference type="InterPro" id="IPR000847">
    <property type="entry name" value="LysR_HTH_N"/>
</dbReference>
<dbReference type="Pfam" id="PF00126">
    <property type="entry name" value="HTH_1"/>
    <property type="match status" value="1"/>
</dbReference>
<proteinExistence type="inferred from homology"/>
<reference evidence="6" key="1">
    <citation type="submission" date="2018-10" db="EMBL/GenBank/DDBJ databases">
        <title>Schaedlerella arabinophila gen. nov. sp. nov., isolated from the mouse intestinal tract and comparative analysis with the genome of the closely related altered Schaedler flora strain ASF502.</title>
        <authorList>
            <person name="Miyake S."/>
            <person name="Soh M."/>
            <person name="Seedorf H."/>
        </authorList>
    </citation>
    <scope>NUCLEOTIDE SEQUENCE [LARGE SCALE GENOMIC DNA]</scope>
    <source>
        <strain evidence="6">DSM 106076</strain>
    </source>
</reference>
<dbReference type="GO" id="GO:0003700">
    <property type="term" value="F:DNA-binding transcription factor activity"/>
    <property type="evidence" value="ECO:0007669"/>
    <property type="project" value="InterPro"/>
</dbReference>
<keyword evidence="7" id="KW-1185">Reference proteome</keyword>
<dbReference type="AlphaFoldDB" id="A0A3R8LZ79"/>